<reference evidence="4" key="1">
    <citation type="submission" date="2005-10" db="EMBL/GenBank/DDBJ databases">
        <authorList>
            <person name="Loftus B.J."/>
            <person name="Nene V.M."/>
            <person name="Hannick L.I."/>
            <person name="Bidwell S."/>
            <person name="Haas B."/>
            <person name="Amedeo P."/>
            <person name="Orvis J."/>
            <person name="Wortman J.R."/>
            <person name="White O.R."/>
            <person name="Salzberg S."/>
            <person name="Shumway M."/>
            <person name="Koo H."/>
            <person name="Zhao Y."/>
            <person name="Holmes M."/>
            <person name="Miller J."/>
            <person name="Schatz M."/>
            <person name="Pop M."/>
            <person name="Pai G."/>
            <person name="Utterback T."/>
            <person name="Rogers Y.-H."/>
            <person name="Kravitz S."/>
            <person name="Fraser C.M."/>
        </authorList>
    </citation>
    <scope>NUCLEOTIDE SEQUENCE</scope>
    <source>
        <strain evidence="4">Liverpool</strain>
    </source>
</reference>
<dbReference type="InterPro" id="IPR006631">
    <property type="entry name" value="DM4_12"/>
</dbReference>
<sequence length="366" mass="42294">MKALLLLVLIIVHEGFSVSINSADDFGEHNQNATDNTQLLLRKKRFLLFPVGAAFLVTVAFAKALVFKSPGGNFAILELDMYHPLPDYNNRITQFKIGEISWPPKPGKPALPPTPPPPPTLPPKPALAPAPSPVENPHDHHYGHELSEMELQDYLKSHPDTWVPPGYSKDRSDRFESGTYNPYPQNYPQSQATKYIPFERTMWDLETNQPPAESLDNKYNDNMWDYSSSSSYRMKRSDDSVTDYNVKEEEDRYNISHHRNWEHFYHYREKRDLYHTLEHALGAENRFQMKSCIMRAICEARSLLFAPGKSMIMDLLRIMFSVPLKDDLQDEYSKAMRDENMDCHEVYGKQCSISILYLLLFGKFVP</sequence>
<keyword evidence="2" id="KW-1133">Transmembrane helix</keyword>
<dbReference type="eggNOG" id="ENOG502T972">
    <property type="taxonomic scope" value="Eukaryota"/>
</dbReference>
<dbReference type="PANTHER" id="PTHR21253">
    <property type="entry name" value="F-BOX ONLY PROTEIN 11-RELATED"/>
    <property type="match status" value="1"/>
</dbReference>
<protein>
    <submittedName>
        <fullName evidence="4">AAEL004031-PA</fullName>
    </submittedName>
</protein>
<gene>
    <name evidence="4" type="ORF">AaeL_AAEL004031</name>
</gene>
<keyword evidence="2" id="KW-0812">Transmembrane</keyword>
<name>Q17DV7_AEDAE</name>
<dbReference type="HOGENOM" id="CLU_067914_0_0_1"/>
<feature type="region of interest" description="Disordered" evidence="1">
    <location>
        <begin position="161"/>
        <end position="188"/>
    </location>
</feature>
<proteinExistence type="predicted"/>
<dbReference type="Pfam" id="PF07841">
    <property type="entry name" value="DM4_12"/>
    <property type="match status" value="1"/>
</dbReference>
<dbReference type="PhylomeDB" id="Q17DV7"/>
<evidence type="ECO:0000256" key="3">
    <source>
        <dbReference type="SAM" id="SignalP"/>
    </source>
</evidence>
<feature type="chain" id="PRO_5004186113" evidence="3">
    <location>
        <begin position="18"/>
        <end position="366"/>
    </location>
</feature>
<dbReference type="Proteomes" id="UP000682892">
    <property type="component" value="Unassembled WGS sequence"/>
</dbReference>
<keyword evidence="2" id="KW-0472">Membrane</keyword>
<dbReference type="OrthoDB" id="8180611at2759"/>
<feature type="compositionally biased region" description="Polar residues" evidence="1">
    <location>
        <begin position="178"/>
        <end position="188"/>
    </location>
</feature>
<feature type="signal peptide" evidence="3">
    <location>
        <begin position="1"/>
        <end position="17"/>
    </location>
</feature>
<dbReference type="VEuPathDB" id="VectorBase:AAEL004031"/>
<dbReference type="KEGG" id="aag:5563953"/>
<dbReference type="EMBL" id="CH477290">
    <property type="protein sequence ID" value="EAT44644.1"/>
    <property type="molecule type" value="Genomic_DNA"/>
</dbReference>
<evidence type="ECO:0000256" key="2">
    <source>
        <dbReference type="SAM" id="Phobius"/>
    </source>
</evidence>
<dbReference type="AlphaFoldDB" id="Q17DV7"/>
<organism evidence="4 5">
    <name type="scientific">Aedes aegypti</name>
    <name type="common">Yellowfever mosquito</name>
    <name type="synonym">Culex aegypti</name>
    <dbReference type="NCBI Taxonomy" id="7159"/>
    <lineage>
        <taxon>Eukaryota</taxon>
        <taxon>Metazoa</taxon>
        <taxon>Ecdysozoa</taxon>
        <taxon>Arthropoda</taxon>
        <taxon>Hexapoda</taxon>
        <taxon>Insecta</taxon>
        <taxon>Pterygota</taxon>
        <taxon>Neoptera</taxon>
        <taxon>Endopterygota</taxon>
        <taxon>Diptera</taxon>
        <taxon>Nematocera</taxon>
        <taxon>Culicoidea</taxon>
        <taxon>Culicidae</taxon>
        <taxon>Culicinae</taxon>
        <taxon>Aedini</taxon>
        <taxon>Aedes</taxon>
        <taxon>Stegomyia</taxon>
    </lineage>
</organism>
<accession>Q17DV7</accession>
<feature type="transmembrane region" description="Helical" evidence="2">
    <location>
        <begin position="46"/>
        <end position="66"/>
    </location>
</feature>
<feature type="region of interest" description="Disordered" evidence="1">
    <location>
        <begin position="103"/>
        <end position="141"/>
    </location>
</feature>
<evidence type="ECO:0000313" key="5">
    <source>
        <dbReference type="Proteomes" id="UP000682892"/>
    </source>
</evidence>
<evidence type="ECO:0000313" key="4">
    <source>
        <dbReference type="EMBL" id="EAT44644.1"/>
    </source>
</evidence>
<reference evidence="4" key="2">
    <citation type="journal article" date="2007" name="Science">
        <title>Genome sequence of Aedes aegypti, a major arbovirus vector.</title>
        <authorList>
            <person name="Nene V."/>
            <person name="Wortman J.R."/>
            <person name="Lawson D."/>
            <person name="Haas B."/>
            <person name="Kodira C."/>
            <person name="Tu Z.J."/>
            <person name="Loftus B."/>
            <person name="Xi Z."/>
            <person name="Megy K."/>
            <person name="Grabherr M."/>
            <person name="Ren Q."/>
            <person name="Zdobnov E.M."/>
            <person name="Lobo N.F."/>
            <person name="Campbell K.S."/>
            <person name="Brown S.E."/>
            <person name="Bonaldo M.F."/>
            <person name="Zhu J."/>
            <person name="Sinkins S.P."/>
            <person name="Hogenkamp D.G."/>
            <person name="Amedeo P."/>
            <person name="Arensburger P."/>
            <person name="Atkinson P.W."/>
            <person name="Bidwell S."/>
            <person name="Biedler J."/>
            <person name="Birney E."/>
            <person name="Bruggner R.V."/>
            <person name="Costas J."/>
            <person name="Coy M.R."/>
            <person name="Crabtree J."/>
            <person name="Crawford M."/>
            <person name="Debruyn B."/>
            <person name="Decaprio D."/>
            <person name="Eiglmeier K."/>
            <person name="Eisenstadt E."/>
            <person name="El-Dorry H."/>
            <person name="Gelbart W.M."/>
            <person name="Gomes S.L."/>
            <person name="Hammond M."/>
            <person name="Hannick L.I."/>
            <person name="Hogan J.R."/>
            <person name="Holmes M.H."/>
            <person name="Jaffe D."/>
            <person name="Johnston J.S."/>
            <person name="Kennedy R.C."/>
            <person name="Koo H."/>
            <person name="Kravitz S."/>
            <person name="Kriventseva E.V."/>
            <person name="Kulp D."/>
            <person name="Labutti K."/>
            <person name="Lee E."/>
            <person name="Li S."/>
            <person name="Lovin D.D."/>
            <person name="Mao C."/>
            <person name="Mauceli E."/>
            <person name="Menck C.F."/>
            <person name="Miller J.R."/>
            <person name="Montgomery P."/>
            <person name="Mori A."/>
            <person name="Nascimento A.L."/>
            <person name="Naveira H.F."/>
            <person name="Nusbaum C."/>
            <person name="O'leary S."/>
            <person name="Orvis J."/>
            <person name="Pertea M."/>
            <person name="Quesneville H."/>
            <person name="Reidenbach K.R."/>
            <person name="Rogers Y.H."/>
            <person name="Roth C.W."/>
            <person name="Schneider J.R."/>
            <person name="Schatz M."/>
            <person name="Shumway M."/>
            <person name="Stanke M."/>
            <person name="Stinson E.O."/>
            <person name="Tubio J.M."/>
            <person name="Vanzee J.P."/>
            <person name="Verjovski-Almeida S."/>
            <person name="Werner D."/>
            <person name="White O."/>
            <person name="Wyder S."/>
            <person name="Zeng Q."/>
            <person name="Zhao Q."/>
            <person name="Zhao Y."/>
            <person name="Hill C.A."/>
            <person name="Raikhel A.S."/>
            <person name="Soares M.B."/>
            <person name="Knudson D.L."/>
            <person name="Lee N.H."/>
            <person name="Galagan J."/>
            <person name="Salzberg S.L."/>
            <person name="Paulsen I.T."/>
            <person name="Dimopoulos G."/>
            <person name="Collins F.H."/>
            <person name="Birren B."/>
            <person name="Fraser-Liggett C.M."/>
            <person name="Severson D.W."/>
        </authorList>
    </citation>
    <scope>NUCLEOTIDE SEQUENCE [LARGE SCALE GENOMIC DNA]</scope>
    <source>
        <strain evidence="4">Liverpool</strain>
    </source>
</reference>
<dbReference type="SMART" id="SM00718">
    <property type="entry name" value="DM4_12"/>
    <property type="match status" value="1"/>
</dbReference>
<dbReference type="PANTHER" id="PTHR21253:SF0">
    <property type="entry name" value="F-BOX ONLY PROTEIN 11-RELATED"/>
    <property type="match status" value="1"/>
</dbReference>
<evidence type="ECO:0000256" key="1">
    <source>
        <dbReference type="SAM" id="MobiDB-lite"/>
    </source>
</evidence>
<dbReference type="PaxDb" id="7159-AAEL004031-PA"/>
<keyword evidence="3" id="KW-0732">Signal</keyword>
<reference evidence="4" key="3">
    <citation type="submission" date="2012-09" db="EMBL/GenBank/DDBJ databases">
        <authorList>
            <consortium name="VectorBase"/>
        </authorList>
    </citation>
    <scope>NUCLEOTIDE SEQUENCE</scope>
    <source>
        <strain evidence="4">Liverpool</strain>
    </source>
</reference>
<feature type="compositionally biased region" description="Pro residues" evidence="1">
    <location>
        <begin position="103"/>
        <end position="134"/>
    </location>
</feature>